<feature type="domain" description="Helicase C-terminal" evidence="6">
    <location>
        <begin position="311"/>
        <end position="474"/>
    </location>
</feature>
<dbReference type="InterPro" id="IPR006935">
    <property type="entry name" value="Helicase/UvrB_N"/>
</dbReference>
<keyword evidence="2" id="KW-0378">Hydrolase</keyword>
<proteinExistence type="predicted"/>
<dbReference type="InterPro" id="IPR014001">
    <property type="entry name" value="Helicase_ATP-bd"/>
</dbReference>
<dbReference type="PANTHER" id="PTHR11274:SF0">
    <property type="entry name" value="GENERAL TRANSCRIPTION AND DNA REPAIR FACTOR IIH HELICASE SUBUNIT XPB"/>
    <property type="match status" value="1"/>
</dbReference>
<dbReference type="Proteomes" id="UP000217343">
    <property type="component" value="Chromosome"/>
</dbReference>
<dbReference type="Pfam" id="PF04851">
    <property type="entry name" value="ResIII"/>
    <property type="match status" value="1"/>
</dbReference>
<dbReference type="RefSeq" id="WP_095957903.1">
    <property type="nucleotide sequence ID" value="NZ_CP022203.1"/>
</dbReference>
<dbReference type="OrthoDB" id="9804086at2"/>
<reference evidence="7 8" key="1">
    <citation type="submission" date="2017-06" db="EMBL/GenBank/DDBJ databases">
        <title>Sequencing and comparative analysis of myxobacterial genomes.</title>
        <authorList>
            <person name="Rupp O."/>
            <person name="Goesmann A."/>
            <person name="Sogaard-Andersen L."/>
        </authorList>
    </citation>
    <scope>NUCLEOTIDE SEQUENCE [LARGE SCALE GENOMIC DNA]</scope>
    <source>
        <strain evidence="7 8">DSM 14697</strain>
    </source>
</reference>
<accession>A0A250JRP5</accession>
<feature type="domain" description="Helicase ATP-binding" evidence="5">
    <location>
        <begin position="125"/>
        <end position="273"/>
    </location>
</feature>
<keyword evidence="3 7" id="KW-0347">Helicase</keyword>
<keyword evidence="1" id="KW-0547">Nucleotide-binding</keyword>
<gene>
    <name evidence="7" type="ORF">MYMAC_001945</name>
</gene>
<dbReference type="GO" id="GO:0005524">
    <property type="term" value="F:ATP binding"/>
    <property type="evidence" value="ECO:0007669"/>
    <property type="project" value="UniProtKB-KW"/>
</dbReference>
<dbReference type="PROSITE" id="PS51192">
    <property type="entry name" value="HELICASE_ATP_BIND_1"/>
    <property type="match status" value="1"/>
</dbReference>
<dbReference type="InterPro" id="IPR027417">
    <property type="entry name" value="P-loop_NTPase"/>
</dbReference>
<evidence type="ECO:0000313" key="8">
    <source>
        <dbReference type="Proteomes" id="UP000217343"/>
    </source>
</evidence>
<dbReference type="PROSITE" id="PS51194">
    <property type="entry name" value="HELICASE_CTER"/>
    <property type="match status" value="1"/>
</dbReference>
<protein>
    <submittedName>
        <fullName evidence="7">Helicase</fullName>
    </submittedName>
</protein>
<dbReference type="KEGG" id="mmas:MYMAC_001945"/>
<dbReference type="Pfam" id="PF00271">
    <property type="entry name" value="Helicase_C"/>
    <property type="match status" value="1"/>
</dbReference>
<keyword evidence="4" id="KW-0067">ATP-binding</keyword>
<dbReference type="SUPFAM" id="SSF52540">
    <property type="entry name" value="P-loop containing nucleoside triphosphate hydrolases"/>
    <property type="match status" value="1"/>
</dbReference>
<dbReference type="SMART" id="SM00487">
    <property type="entry name" value="DEXDc"/>
    <property type="match status" value="1"/>
</dbReference>
<name>A0A250JRP5_9BACT</name>
<dbReference type="InterPro" id="IPR001650">
    <property type="entry name" value="Helicase_C-like"/>
</dbReference>
<evidence type="ECO:0000259" key="5">
    <source>
        <dbReference type="PROSITE" id="PS51192"/>
    </source>
</evidence>
<dbReference type="Gene3D" id="3.40.50.300">
    <property type="entry name" value="P-loop containing nucleotide triphosphate hydrolases"/>
    <property type="match status" value="2"/>
</dbReference>
<dbReference type="CDD" id="cd17926">
    <property type="entry name" value="DEXHc_RE"/>
    <property type="match status" value="1"/>
</dbReference>
<dbReference type="EMBL" id="CP022203">
    <property type="protein sequence ID" value="ATB46353.1"/>
    <property type="molecule type" value="Genomic_DNA"/>
</dbReference>
<evidence type="ECO:0000313" key="7">
    <source>
        <dbReference type="EMBL" id="ATB46353.1"/>
    </source>
</evidence>
<organism evidence="7 8">
    <name type="scientific">Corallococcus macrosporus DSM 14697</name>
    <dbReference type="NCBI Taxonomy" id="1189310"/>
    <lineage>
        <taxon>Bacteria</taxon>
        <taxon>Pseudomonadati</taxon>
        <taxon>Myxococcota</taxon>
        <taxon>Myxococcia</taxon>
        <taxon>Myxococcales</taxon>
        <taxon>Cystobacterineae</taxon>
        <taxon>Myxococcaceae</taxon>
        <taxon>Corallococcus</taxon>
    </lineage>
</organism>
<evidence type="ECO:0000256" key="1">
    <source>
        <dbReference type="ARBA" id="ARBA00022741"/>
    </source>
</evidence>
<dbReference type="AlphaFoldDB" id="A0A250JRP5"/>
<dbReference type="SMART" id="SM00490">
    <property type="entry name" value="HELICc"/>
    <property type="match status" value="1"/>
</dbReference>
<sequence>MGPAPSTSPGAATLRVLVDSGLRLAAADVPPKLLEGLVKALCLPNPAYWKLVRLGKRPGSEPEMLYFLKQEGGEVRLPRGAIHLLRRLATEAGLTLALEDARTLPRERLPPMPTVPLRDYQAAAVEKLVKGTQGTVVLPCGAGKSVLAVGAMARLRTPTLVLVHTLDLAEQWRQHIRERLGQEAGLVGAGEEAVRPITVAVVQSLARWDEARLADFLARFGFLILDEAHHVAASAFYRLVDCSPARYRLGLTATPEREDGLTPLLRLYLGSTLAAVSHEELVSRGVLVVPEVRTVETAFDYPYFGAADYMPMLEALAEDKERNNLILGAVAREAWAGHLCLVLTGRVAHCELLAQRLSATGLPAAALTSEVSREERKALLDKARAGRVSVLVATSLADEGLDVPRLSRVFLAYPSRARGRTVQRLGRLMRPHPEKKSAVLFDFVDGKVPLLRRHHAERRQQYAQVLGTAPVAAAAPRRAAKG</sequence>
<dbReference type="PANTHER" id="PTHR11274">
    <property type="entry name" value="RAD25/XP-B DNA REPAIR HELICASE"/>
    <property type="match status" value="1"/>
</dbReference>
<dbReference type="GO" id="GO:0004386">
    <property type="term" value="F:helicase activity"/>
    <property type="evidence" value="ECO:0007669"/>
    <property type="project" value="UniProtKB-KW"/>
</dbReference>
<dbReference type="GO" id="GO:0003677">
    <property type="term" value="F:DNA binding"/>
    <property type="evidence" value="ECO:0007669"/>
    <property type="project" value="InterPro"/>
</dbReference>
<evidence type="ECO:0000256" key="2">
    <source>
        <dbReference type="ARBA" id="ARBA00022801"/>
    </source>
</evidence>
<evidence type="ECO:0000256" key="4">
    <source>
        <dbReference type="ARBA" id="ARBA00022840"/>
    </source>
</evidence>
<evidence type="ECO:0000256" key="3">
    <source>
        <dbReference type="ARBA" id="ARBA00022806"/>
    </source>
</evidence>
<dbReference type="InterPro" id="IPR050615">
    <property type="entry name" value="ATP-dep_DNA_Helicase"/>
</dbReference>
<evidence type="ECO:0000259" key="6">
    <source>
        <dbReference type="PROSITE" id="PS51194"/>
    </source>
</evidence>
<dbReference type="GO" id="GO:0016787">
    <property type="term" value="F:hydrolase activity"/>
    <property type="evidence" value="ECO:0007669"/>
    <property type="project" value="UniProtKB-KW"/>
</dbReference>
<keyword evidence="8" id="KW-1185">Reference proteome</keyword>